<evidence type="ECO:0000256" key="1">
    <source>
        <dbReference type="ARBA" id="ARBA00004141"/>
    </source>
</evidence>
<proteinExistence type="predicted"/>
<gene>
    <name evidence="7" type="ORF">D9613_006436</name>
</gene>
<feature type="compositionally biased region" description="Polar residues" evidence="5">
    <location>
        <begin position="51"/>
        <end position="80"/>
    </location>
</feature>
<dbReference type="AlphaFoldDB" id="A0A8H4QVZ8"/>
<accession>A0A8H4QVZ8</accession>
<comment type="subcellular location">
    <subcellularLocation>
        <location evidence="1">Membrane</location>
        <topology evidence="1">Multi-pass membrane protein</topology>
    </subcellularLocation>
</comment>
<feature type="region of interest" description="Disordered" evidence="5">
    <location>
        <begin position="193"/>
        <end position="242"/>
    </location>
</feature>
<evidence type="ECO:0000313" key="8">
    <source>
        <dbReference type="Proteomes" id="UP000521872"/>
    </source>
</evidence>
<dbReference type="Pfam" id="PF00335">
    <property type="entry name" value="Tetraspanin"/>
    <property type="match status" value="1"/>
</dbReference>
<evidence type="ECO:0000256" key="2">
    <source>
        <dbReference type="ARBA" id="ARBA00022692"/>
    </source>
</evidence>
<evidence type="ECO:0000256" key="6">
    <source>
        <dbReference type="SAM" id="Phobius"/>
    </source>
</evidence>
<evidence type="ECO:0000313" key="7">
    <source>
        <dbReference type="EMBL" id="KAF4617332.1"/>
    </source>
</evidence>
<sequence length="616" mass="66838">MTRNHPSPPGLSSSTSSPTMSSTHPLANYTISPSSSPPPSSYPINTNSNNIDLGSSNLASNDFTTPQPLKHNSLNSNSVSRRASVISHANSSYSQSGSTRHILAEMKGHGHNNSSSDFTYGGVNLNADTLQPPVAPFASGKRASSSSSLSPDTSNLDLALASPSSPGIRGSSSGLSLSVNYLPQKFSASILSTGGASTRKRRSGVPKSGRAEPDFALPKRGGGTDAFKSGEARMPENGSGQRNRKMRWNKFKWILFTTNSLFTLYSIASLIATLLVWFDVWTHADVVRTGNRPELVLATFASALGLFTSMVGWAGILLNNRAFLAWYTFLTWVTFAFMLIPGYISYKKRTFNLEGKINAQWSRDLGVDGRLRIQNQLRCCGYFSPFVEATISQTCYARSILPGCKLPYMQFERDALRVIYTVVFSLVPAQILVMVAGLLCSNHVTYRFGKGMMPERYRLNEGTMKVIWEGYAAQLAEQYGTEVADDILKRVHSPYASESSLALGGAPSLGYNTVQSHNTTYTTSNGKTDPGSKYNAIIMPVPSSPTSPIMPTPTHYGDGGMGMPEPQHHRDDAYRVGGFREHRDDTSSSADTHAPLAPYHAKYNSLGDAGSEGHDR</sequence>
<feature type="region of interest" description="Disordered" evidence="5">
    <location>
        <begin position="134"/>
        <end position="165"/>
    </location>
</feature>
<feature type="transmembrane region" description="Helical" evidence="6">
    <location>
        <begin position="418"/>
        <end position="440"/>
    </location>
</feature>
<dbReference type="GO" id="GO:0016020">
    <property type="term" value="C:membrane"/>
    <property type="evidence" value="ECO:0007669"/>
    <property type="project" value="UniProtKB-SubCell"/>
</dbReference>
<feature type="transmembrane region" description="Helical" evidence="6">
    <location>
        <begin position="297"/>
        <end position="317"/>
    </location>
</feature>
<dbReference type="InterPro" id="IPR018499">
    <property type="entry name" value="Tetraspanin/Peripherin"/>
</dbReference>
<evidence type="ECO:0000256" key="5">
    <source>
        <dbReference type="SAM" id="MobiDB-lite"/>
    </source>
</evidence>
<keyword evidence="4 6" id="KW-0472">Membrane</keyword>
<keyword evidence="8" id="KW-1185">Reference proteome</keyword>
<dbReference type="EMBL" id="JAACJL010000030">
    <property type="protein sequence ID" value="KAF4617332.1"/>
    <property type="molecule type" value="Genomic_DNA"/>
</dbReference>
<evidence type="ECO:0000256" key="4">
    <source>
        <dbReference type="ARBA" id="ARBA00023136"/>
    </source>
</evidence>
<keyword evidence="2 6" id="KW-0812">Transmembrane</keyword>
<evidence type="ECO:0008006" key="9">
    <source>
        <dbReference type="Google" id="ProtNLM"/>
    </source>
</evidence>
<organism evidence="7 8">
    <name type="scientific">Agrocybe pediades</name>
    <dbReference type="NCBI Taxonomy" id="84607"/>
    <lineage>
        <taxon>Eukaryota</taxon>
        <taxon>Fungi</taxon>
        <taxon>Dikarya</taxon>
        <taxon>Basidiomycota</taxon>
        <taxon>Agaricomycotina</taxon>
        <taxon>Agaricomycetes</taxon>
        <taxon>Agaricomycetidae</taxon>
        <taxon>Agaricales</taxon>
        <taxon>Agaricineae</taxon>
        <taxon>Strophariaceae</taxon>
        <taxon>Agrocybe</taxon>
    </lineage>
</organism>
<feature type="region of interest" description="Disordered" evidence="5">
    <location>
        <begin position="581"/>
        <end position="616"/>
    </location>
</feature>
<feature type="transmembrane region" description="Helical" evidence="6">
    <location>
        <begin position="253"/>
        <end position="277"/>
    </location>
</feature>
<reference evidence="7 8" key="1">
    <citation type="submission" date="2019-12" db="EMBL/GenBank/DDBJ databases">
        <authorList>
            <person name="Floudas D."/>
            <person name="Bentzer J."/>
            <person name="Ahren D."/>
            <person name="Johansson T."/>
            <person name="Persson P."/>
            <person name="Tunlid A."/>
        </authorList>
    </citation>
    <scope>NUCLEOTIDE SEQUENCE [LARGE SCALE GENOMIC DNA]</scope>
    <source>
        <strain evidence="7 8">CBS 102.39</strain>
    </source>
</reference>
<feature type="transmembrane region" description="Helical" evidence="6">
    <location>
        <begin position="324"/>
        <end position="344"/>
    </location>
</feature>
<comment type="caution">
    <text evidence="7">The sequence shown here is derived from an EMBL/GenBank/DDBJ whole genome shotgun (WGS) entry which is preliminary data.</text>
</comment>
<feature type="compositionally biased region" description="Low complexity" evidence="5">
    <location>
        <begin position="139"/>
        <end position="154"/>
    </location>
</feature>
<feature type="region of interest" description="Disordered" evidence="5">
    <location>
        <begin position="1"/>
        <end position="80"/>
    </location>
</feature>
<dbReference type="Proteomes" id="UP000521872">
    <property type="component" value="Unassembled WGS sequence"/>
</dbReference>
<keyword evidence="3 6" id="KW-1133">Transmembrane helix</keyword>
<feature type="compositionally biased region" description="Low complexity" evidence="5">
    <location>
        <begin position="10"/>
        <end position="34"/>
    </location>
</feature>
<evidence type="ECO:0000256" key="3">
    <source>
        <dbReference type="ARBA" id="ARBA00022989"/>
    </source>
</evidence>
<name>A0A8H4QVZ8_9AGAR</name>
<protein>
    <recommendedName>
        <fullName evidence="9">Tetraspanin Tsp2</fullName>
    </recommendedName>
</protein>